<dbReference type="EMBL" id="JAEVFJ010000041">
    <property type="protein sequence ID" value="KAH8087185.1"/>
    <property type="molecule type" value="Genomic_DNA"/>
</dbReference>
<name>A0A8K0UIA1_9AGAR</name>
<feature type="chain" id="PRO_5035453159" evidence="2">
    <location>
        <begin position="22"/>
        <end position="161"/>
    </location>
</feature>
<keyword evidence="2" id="KW-0732">Signal</keyword>
<accession>A0A8K0UIA1</accession>
<proteinExistence type="predicted"/>
<reference evidence="3" key="1">
    <citation type="journal article" date="2021" name="New Phytol.">
        <title>Evolutionary innovations through gain and loss of genes in the ectomycorrhizal Boletales.</title>
        <authorList>
            <person name="Wu G."/>
            <person name="Miyauchi S."/>
            <person name="Morin E."/>
            <person name="Kuo A."/>
            <person name="Drula E."/>
            <person name="Varga T."/>
            <person name="Kohler A."/>
            <person name="Feng B."/>
            <person name="Cao Y."/>
            <person name="Lipzen A."/>
            <person name="Daum C."/>
            <person name="Hundley H."/>
            <person name="Pangilinan J."/>
            <person name="Johnson J."/>
            <person name="Barry K."/>
            <person name="LaButti K."/>
            <person name="Ng V."/>
            <person name="Ahrendt S."/>
            <person name="Min B."/>
            <person name="Choi I.G."/>
            <person name="Park H."/>
            <person name="Plett J.M."/>
            <person name="Magnuson J."/>
            <person name="Spatafora J.W."/>
            <person name="Nagy L.G."/>
            <person name="Henrissat B."/>
            <person name="Grigoriev I.V."/>
            <person name="Yang Z.L."/>
            <person name="Xu J."/>
            <person name="Martin F.M."/>
        </authorList>
    </citation>
    <scope>NUCLEOTIDE SEQUENCE</scope>
    <source>
        <strain evidence="3">KKN 215</strain>
    </source>
</reference>
<dbReference type="AlphaFoldDB" id="A0A8K0UIA1"/>
<feature type="region of interest" description="Disordered" evidence="1">
    <location>
        <begin position="114"/>
        <end position="161"/>
    </location>
</feature>
<comment type="caution">
    <text evidence="3">The sequence shown here is derived from an EMBL/GenBank/DDBJ whole genome shotgun (WGS) entry which is preliminary data.</text>
</comment>
<evidence type="ECO:0000256" key="1">
    <source>
        <dbReference type="SAM" id="MobiDB-lite"/>
    </source>
</evidence>
<evidence type="ECO:0000313" key="3">
    <source>
        <dbReference type="EMBL" id="KAH8087185.1"/>
    </source>
</evidence>
<feature type="signal peptide" evidence="2">
    <location>
        <begin position="1"/>
        <end position="21"/>
    </location>
</feature>
<evidence type="ECO:0000313" key="4">
    <source>
        <dbReference type="Proteomes" id="UP000813824"/>
    </source>
</evidence>
<evidence type="ECO:0000256" key="2">
    <source>
        <dbReference type="SAM" id="SignalP"/>
    </source>
</evidence>
<gene>
    <name evidence="3" type="ORF">BXZ70DRAFT_544080</name>
</gene>
<dbReference type="Proteomes" id="UP000813824">
    <property type="component" value="Unassembled WGS sequence"/>
</dbReference>
<keyword evidence="4" id="KW-1185">Reference proteome</keyword>
<organism evidence="3 4">
    <name type="scientific">Cristinia sonorae</name>
    <dbReference type="NCBI Taxonomy" id="1940300"/>
    <lineage>
        <taxon>Eukaryota</taxon>
        <taxon>Fungi</taxon>
        <taxon>Dikarya</taxon>
        <taxon>Basidiomycota</taxon>
        <taxon>Agaricomycotina</taxon>
        <taxon>Agaricomycetes</taxon>
        <taxon>Agaricomycetidae</taxon>
        <taxon>Agaricales</taxon>
        <taxon>Pleurotineae</taxon>
        <taxon>Stephanosporaceae</taxon>
        <taxon>Cristinia</taxon>
    </lineage>
</organism>
<protein>
    <submittedName>
        <fullName evidence="3">Uncharacterized protein</fullName>
    </submittedName>
</protein>
<sequence>MWALCSVICTQELLTVHCVYSLSCNPHNSNLNVDCGVHLALAEQGPIDPGTNMSWVITNSLQVLTILESSFAYCGMQQVLDSHQSSLDFFFLSFYPVPTWFTTSLVGEDYEKESVSGPMNMDREPGRGEGSFGDATMSEFSPHASERIPDHVQTMETTDFV</sequence>